<gene>
    <name evidence="1" type="ORF">ACE1YR_08515</name>
</gene>
<proteinExistence type="predicted"/>
<dbReference type="InterPro" id="IPR022050">
    <property type="entry name" value="T_hemolysin"/>
</dbReference>
<comment type="caution">
    <text evidence="1">The sequence shown here is derived from an EMBL/GenBank/DDBJ whole genome shotgun (WGS) entry which is preliminary data.</text>
</comment>
<name>A0ABV4Z777_9PSED</name>
<accession>A0ABV4Z777</accession>
<keyword evidence="2" id="KW-1185">Reference proteome</keyword>
<organism evidence="1 2">
    <name type="scientific">Pseudomonas boreofloridensis</name>
    <dbReference type="NCBI Taxonomy" id="3064348"/>
    <lineage>
        <taxon>Bacteria</taxon>
        <taxon>Pseudomonadati</taxon>
        <taxon>Pseudomonadota</taxon>
        <taxon>Gammaproteobacteria</taxon>
        <taxon>Pseudomonadales</taxon>
        <taxon>Pseudomonadaceae</taxon>
        <taxon>Pseudomonas</taxon>
    </lineage>
</organism>
<evidence type="ECO:0000313" key="2">
    <source>
        <dbReference type="Proteomes" id="UP001577047"/>
    </source>
</evidence>
<dbReference type="EMBL" id="JBHFXX010000005">
    <property type="protein sequence ID" value="MFB3800480.1"/>
    <property type="molecule type" value="Genomic_DNA"/>
</dbReference>
<dbReference type="RefSeq" id="WP_304484230.1">
    <property type="nucleotide sequence ID" value="NZ_JAUQOQ010000006.1"/>
</dbReference>
<evidence type="ECO:0000313" key="1">
    <source>
        <dbReference type="EMBL" id="MFB3800480.1"/>
    </source>
</evidence>
<dbReference type="Pfam" id="PF12261">
    <property type="entry name" value="T_hemolysin"/>
    <property type="match status" value="1"/>
</dbReference>
<reference evidence="1 2" key="1">
    <citation type="submission" date="2024-09" db="EMBL/GenBank/DDBJ databases">
        <authorList>
            <person name="Fullem K."/>
        </authorList>
    </citation>
    <scope>NUCLEOTIDE SEQUENCE [LARGE SCALE GENOMIC DNA]</scope>
    <source>
        <strain evidence="2">K1(2024)</strain>
    </source>
</reference>
<protein>
    <submittedName>
        <fullName evidence="1">Thermostable hemolysin</fullName>
    </submittedName>
</protein>
<dbReference type="Proteomes" id="UP001577047">
    <property type="component" value="Unassembled WGS sequence"/>
</dbReference>
<sequence length="225" mass="24220">MSHLPWSTLLPLSVGGPAAASAQLTLHLAADAGRSELEQFIHQCFADRHQADVQHYLPELLALRDASGRLIAAAGVRPASSGALFVERYLDLPVHLALADVQGAVVERGQWVEVGNLASVDAGSARLMIILITWLLAVRGLQWVTFTGAASLVNSFRRLGLQPSVLGVADPRRLGDEHVQWGRYYNQRPQVMVGNIGQGFAALARIGLFQRLGLPQVVEESGHAA</sequence>